<proteinExistence type="predicted"/>
<sequence length="134" mass="15234">DACSYPCLFAAYRVLHRLLAPRHPPYALVHLTYLRSFAFVFANVICLNPKMLGSIHFKLIREANSFNEVRTFVLTIVSVNDKSLTAYLYGEFVFFAFLLLCSFQRSISERNILSKPNNARMCSTHAVTSVTHAP</sequence>
<gene>
    <name evidence="2" type="ORF">HMPREF9454_02513</name>
</gene>
<dbReference type="Proteomes" id="UP000005963">
    <property type="component" value="Unassembled WGS sequence"/>
</dbReference>
<feature type="non-terminal residue" evidence="2">
    <location>
        <position position="1"/>
    </location>
</feature>
<organism evidence="2 3">
    <name type="scientific">Megamonas funiformis YIT 11815</name>
    <dbReference type="NCBI Taxonomy" id="742816"/>
    <lineage>
        <taxon>Bacteria</taxon>
        <taxon>Bacillati</taxon>
        <taxon>Bacillota</taxon>
        <taxon>Negativicutes</taxon>
        <taxon>Selenomonadales</taxon>
        <taxon>Selenomonadaceae</taxon>
        <taxon>Megamonas</taxon>
    </lineage>
</organism>
<accession>A0ABP2NGB3</accession>
<keyword evidence="3" id="KW-1185">Reference proteome</keyword>
<evidence type="ECO:0000313" key="2">
    <source>
        <dbReference type="EMBL" id="EHR31731.1"/>
    </source>
</evidence>
<feature type="transmembrane region" description="Helical" evidence="1">
    <location>
        <begin position="84"/>
        <end position="103"/>
    </location>
</feature>
<keyword evidence="1" id="KW-1133">Transmembrane helix</keyword>
<name>A0ABP2NGB3_9FIRM</name>
<keyword evidence="1" id="KW-0812">Transmembrane</keyword>
<keyword evidence="1" id="KW-0472">Membrane</keyword>
<comment type="caution">
    <text evidence="2">The sequence shown here is derived from an EMBL/GenBank/DDBJ whole genome shotgun (WGS) entry which is preliminary data.</text>
</comment>
<protein>
    <submittedName>
        <fullName evidence="2">Uncharacterized protein</fullName>
    </submittedName>
</protein>
<reference evidence="2 3" key="1">
    <citation type="submission" date="2012-01" db="EMBL/GenBank/DDBJ databases">
        <title>The Genome Sequence of Megamonas funiformis YIT 11815.</title>
        <authorList>
            <consortium name="The Broad Institute Genome Sequencing Platform"/>
            <person name="Earl A."/>
            <person name="Ward D."/>
            <person name="Feldgarden M."/>
            <person name="Gevers D."/>
            <person name="Morotomi M."/>
            <person name="Young S.K."/>
            <person name="Zeng Q."/>
            <person name="Gargeya S."/>
            <person name="Fitzgerald M."/>
            <person name="Haas B."/>
            <person name="Abouelleil A."/>
            <person name="Alvarado L."/>
            <person name="Arachchi H.M."/>
            <person name="Berlin A."/>
            <person name="Chapman S.B."/>
            <person name="Gearin G."/>
            <person name="Goldberg J."/>
            <person name="Griggs A."/>
            <person name="Gujja S."/>
            <person name="Hansen M."/>
            <person name="Heiman D."/>
            <person name="Howarth C."/>
            <person name="Larimer J."/>
            <person name="Lui A."/>
            <person name="MacDonald P.J.P."/>
            <person name="McCowen C."/>
            <person name="Montmayeur A."/>
            <person name="Murphy C."/>
            <person name="Neiman D."/>
            <person name="Pearson M."/>
            <person name="Priest M."/>
            <person name="Roberts A."/>
            <person name="Saif S."/>
            <person name="Shea T."/>
            <person name="Sisk P."/>
            <person name="Stolte C."/>
            <person name="Sykes S."/>
            <person name="Wortman J."/>
            <person name="Nusbaum C."/>
            <person name="Birren B."/>
        </authorList>
    </citation>
    <scope>NUCLEOTIDE SEQUENCE [LARGE SCALE GENOMIC DNA]</scope>
    <source>
        <strain evidence="2 3">YIT 11815</strain>
    </source>
</reference>
<dbReference type="EMBL" id="ADMB01000110">
    <property type="protein sequence ID" value="EHR31731.1"/>
    <property type="molecule type" value="Genomic_DNA"/>
</dbReference>
<evidence type="ECO:0000256" key="1">
    <source>
        <dbReference type="SAM" id="Phobius"/>
    </source>
</evidence>
<evidence type="ECO:0000313" key="3">
    <source>
        <dbReference type="Proteomes" id="UP000005963"/>
    </source>
</evidence>